<dbReference type="STRING" id="1220162.K1VI02"/>
<dbReference type="HOGENOM" id="CLU_044368_0_0_1"/>
<dbReference type="Pfam" id="PF00172">
    <property type="entry name" value="Zn_clus"/>
    <property type="match status" value="1"/>
</dbReference>
<dbReference type="Gene3D" id="4.10.240.10">
    <property type="entry name" value="Zn(2)-C6 fungal-type DNA-binding domain"/>
    <property type="match status" value="1"/>
</dbReference>
<dbReference type="CDD" id="cd00067">
    <property type="entry name" value="GAL4"/>
    <property type="match status" value="1"/>
</dbReference>
<evidence type="ECO:0000256" key="3">
    <source>
        <dbReference type="ARBA" id="ARBA00023015"/>
    </source>
</evidence>
<dbReference type="PROSITE" id="PS50048">
    <property type="entry name" value="ZN2_CY6_FUNGAL_2"/>
    <property type="match status" value="1"/>
</dbReference>
<dbReference type="PANTHER" id="PTHR47660:SF3">
    <property type="entry name" value="FINGER DOMAIN PROTEIN, PUTATIVE (AFU_ORTHOLOGUE AFUA_4G03310)-RELATED"/>
    <property type="match status" value="1"/>
</dbReference>
<dbReference type="OMA" id="MPRTIAN"/>
<dbReference type="eggNOG" id="ENOG502QRRW">
    <property type="taxonomic scope" value="Eukaryota"/>
</dbReference>
<evidence type="ECO:0000313" key="8">
    <source>
        <dbReference type="Proteomes" id="UP000006757"/>
    </source>
</evidence>
<keyword evidence="5" id="KW-0539">Nucleus</keyword>
<dbReference type="OrthoDB" id="2441642at2759"/>
<evidence type="ECO:0000256" key="4">
    <source>
        <dbReference type="ARBA" id="ARBA00023163"/>
    </source>
</evidence>
<evidence type="ECO:0000313" key="7">
    <source>
        <dbReference type="EMBL" id="EKC98761.1"/>
    </source>
</evidence>
<dbReference type="PRINTS" id="PR00755">
    <property type="entry name" value="AFLATOXINBRP"/>
</dbReference>
<reference evidence="7 8" key="1">
    <citation type="journal article" date="2012" name="Eukaryot. Cell">
        <title>Genome sequence of the Trichosporon asahii environmental strain CBS 8904.</title>
        <authorList>
            <person name="Yang R.Y."/>
            <person name="Li H.T."/>
            <person name="Zhu H."/>
            <person name="Zhou G.P."/>
            <person name="Wang M."/>
            <person name="Wang L."/>
        </authorList>
    </citation>
    <scope>NUCLEOTIDE SEQUENCE [LARGE SCALE GENOMIC DNA]</scope>
    <source>
        <strain evidence="7 8">CBS 8904</strain>
    </source>
</reference>
<sequence>MPPVRPNPALSQRRPGKSRLKSCNECVQAKAKCNRERPACSRCRVRGTDCEYGPRHENHETPRDTEGQSVGTISLRWLAAMTQENSTPPRSKMLSQTTIYYCCRFLRTFPLQLAECPPFVHPTLRHQRALANATTLMNMVQVRAPGSESLVSQTVLSEMGAIMSSAALAAFQAYLLLTMLVYFHLPSSKGMVTIETQLNIQSLADHAARLIPPVREEVRSRAEWVLSESLRRTIFTACVFDDTWNALNGITVYVAEELGRLLAPGPRSLWTATASSWAREWEAYASAWASPCMTVGRSGEPGLLLDELWGRGEMSDATREARTDHWVGHLDEFGAWILAICEMSGSGRNGAHDTSNVY</sequence>
<keyword evidence="2" id="KW-0862">Zinc</keyword>
<dbReference type="SMART" id="SM00066">
    <property type="entry name" value="GAL4"/>
    <property type="match status" value="1"/>
</dbReference>
<comment type="caution">
    <text evidence="7">The sequence shown here is derived from an EMBL/GenBank/DDBJ whole genome shotgun (WGS) entry which is preliminary data.</text>
</comment>
<dbReference type="Proteomes" id="UP000006757">
    <property type="component" value="Unassembled WGS sequence"/>
</dbReference>
<evidence type="ECO:0000256" key="2">
    <source>
        <dbReference type="ARBA" id="ARBA00022833"/>
    </source>
</evidence>
<feature type="domain" description="Zn(2)-C6 fungal-type" evidence="6">
    <location>
        <begin position="22"/>
        <end position="52"/>
    </location>
</feature>
<proteinExistence type="predicted"/>
<dbReference type="InterPro" id="IPR001138">
    <property type="entry name" value="Zn2Cys6_DnaBD"/>
</dbReference>
<name>K1VI02_TRIAC</name>
<keyword evidence="1" id="KW-0479">Metal-binding</keyword>
<dbReference type="SUPFAM" id="SSF57701">
    <property type="entry name" value="Zn2/Cys6 DNA-binding domain"/>
    <property type="match status" value="1"/>
</dbReference>
<organism evidence="7 8">
    <name type="scientific">Trichosporon asahii var. asahii (strain CBS 8904)</name>
    <name type="common">Yeast</name>
    <dbReference type="NCBI Taxonomy" id="1220162"/>
    <lineage>
        <taxon>Eukaryota</taxon>
        <taxon>Fungi</taxon>
        <taxon>Dikarya</taxon>
        <taxon>Basidiomycota</taxon>
        <taxon>Agaricomycotina</taxon>
        <taxon>Tremellomycetes</taxon>
        <taxon>Trichosporonales</taxon>
        <taxon>Trichosporonaceae</taxon>
        <taxon>Trichosporon</taxon>
    </lineage>
</organism>
<dbReference type="AlphaFoldDB" id="K1VI02"/>
<dbReference type="EMBL" id="AMBO01000382">
    <property type="protein sequence ID" value="EKC98761.1"/>
    <property type="molecule type" value="Genomic_DNA"/>
</dbReference>
<dbReference type="PANTHER" id="PTHR47660">
    <property type="entry name" value="TRANSCRIPTION FACTOR WITH C2H2 AND ZN(2)-CYS(6) DNA BINDING DOMAIN (EUROFUNG)-RELATED-RELATED"/>
    <property type="match status" value="1"/>
</dbReference>
<keyword evidence="4" id="KW-0804">Transcription</keyword>
<keyword evidence="3" id="KW-0805">Transcription regulation</keyword>
<protein>
    <recommendedName>
        <fullName evidence="6">Zn(2)-C6 fungal-type domain-containing protein</fullName>
    </recommendedName>
</protein>
<dbReference type="InterPro" id="IPR036864">
    <property type="entry name" value="Zn2-C6_fun-type_DNA-bd_sf"/>
</dbReference>
<evidence type="ECO:0000259" key="6">
    <source>
        <dbReference type="PROSITE" id="PS50048"/>
    </source>
</evidence>
<keyword evidence="8" id="KW-1185">Reference proteome</keyword>
<dbReference type="InParanoid" id="K1VI02"/>
<accession>K1VI02</accession>
<evidence type="ECO:0000256" key="5">
    <source>
        <dbReference type="ARBA" id="ARBA00023242"/>
    </source>
</evidence>
<dbReference type="GO" id="GO:0008270">
    <property type="term" value="F:zinc ion binding"/>
    <property type="evidence" value="ECO:0007669"/>
    <property type="project" value="InterPro"/>
</dbReference>
<evidence type="ECO:0000256" key="1">
    <source>
        <dbReference type="ARBA" id="ARBA00022723"/>
    </source>
</evidence>
<gene>
    <name evidence="7" type="ORF">A1Q2_06993</name>
</gene>
<dbReference type="GO" id="GO:0000981">
    <property type="term" value="F:DNA-binding transcription factor activity, RNA polymerase II-specific"/>
    <property type="evidence" value="ECO:0007669"/>
    <property type="project" value="InterPro"/>
</dbReference>